<reference evidence="1" key="1">
    <citation type="submission" date="2022-07" db="EMBL/GenBank/DDBJ databases">
        <title>Phylogenomic reconstructions and comparative analyses of Kickxellomycotina fungi.</title>
        <authorList>
            <person name="Reynolds N.K."/>
            <person name="Stajich J.E."/>
            <person name="Barry K."/>
            <person name="Grigoriev I.V."/>
            <person name="Crous P."/>
            <person name="Smith M.E."/>
        </authorList>
    </citation>
    <scope>NUCLEOTIDE SEQUENCE</scope>
    <source>
        <strain evidence="1">CBS 102833</strain>
    </source>
</reference>
<comment type="caution">
    <text evidence="1">The sequence shown here is derived from an EMBL/GenBank/DDBJ whole genome shotgun (WGS) entry which is preliminary data.</text>
</comment>
<keyword evidence="2" id="KW-1185">Reference proteome</keyword>
<evidence type="ECO:0000313" key="2">
    <source>
        <dbReference type="Proteomes" id="UP001140096"/>
    </source>
</evidence>
<name>A0ACC1LP67_9FUNG</name>
<evidence type="ECO:0000313" key="1">
    <source>
        <dbReference type="EMBL" id="KAJ2812333.1"/>
    </source>
</evidence>
<gene>
    <name evidence="1" type="ORF">H4S07_001471</name>
</gene>
<accession>A0ACC1LP67</accession>
<proteinExistence type="predicted"/>
<organism evidence="1 2">
    <name type="scientific">Coemansia furcata</name>
    <dbReference type="NCBI Taxonomy" id="417177"/>
    <lineage>
        <taxon>Eukaryota</taxon>
        <taxon>Fungi</taxon>
        <taxon>Fungi incertae sedis</taxon>
        <taxon>Zoopagomycota</taxon>
        <taxon>Kickxellomycotina</taxon>
        <taxon>Kickxellomycetes</taxon>
        <taxon>Kickxellales</taxon>
        <taxon>Kickxellaceae</taxon>
        <taxon>Coemansia</taxon>
    </lineage>
</organism>
<sequence>MSGPGSIEPTNPFYGVLAHNNDSSQISSSGSFEYVWAPPTPDPGYWDNVARARDIRRSVARMKTQLAQATHEDDVHRLSGEIRASERRLMKYVDRYILSYDDVVESSRVLGTVSPPTSPGLAPNRPLPPTPTPHFVSGALPPTPPASAAAIAALGSQAFINSYKKGPDCLLPACEEPPERNTVARKPAWANLFGSRSVRLADNAPPADRVGLPSPVSPRQLHAA</sequence>
<dbReference type="EMBL" id="JANBUP010000244">
    <property type="protein sequence ID" value="KAJ2812333.1"/>
    <property type="molecule type" value="Genomic_DNA"/>
</dbReference>
<protein>
    <submittedName>
        <fullName evidence="1">Uncharacterized protein</fullName>
    </submittedName>
</protein>
<dbReference type="Proteomes" id="UP001140096">
    <property type="component" value="Unassembled WGS sequence"/>
</dbReference>